<organism evidence="1 2">
    <name type="scientific">Hohenbuehelia grisea</name>
    <dbReference type="NCBI Taxonomy" id="104357"/>
    <lineage>
        <taxon>Eukaryota</taxon>
        <taxon>Fungi</taxon>
        <taxon>Dikarya</taxon>
        <taxon>Basidiomycota</taxon>
        <taxon>Agaricomycotina</taxon>
        <taxon>Agaricomycetes</taxon>
        <taxon>Agaricomycetidae</taxon>
        <taxon>Agaricales</taxon>
        <taxon>Pleurotineae</taxon>
        <taxon>Pleurotaceae</taxon>
        <taxon>Hohenbuehelia</taxon>
    </lineage>
</organism>
<dbReference type="Proteomes" id="UP001556367">
    <property type="component" value="Unassembled WGS sequence"/>
</dbReference>
<comment type="caution">
    <text evidence="1">The sequence shown here is derived from an EMBL/GenBank/DDBJ whole genome shotgun (WGS) entry which is preliminary data.</text>
</comment>
<protein>
    <submittedName>
        <fullName evidence="1">Uncharacterized protein</fullName>
    </submittedName>
</protein>
<reference evidence="2" key="1">
    <citation type="submission" date="2024-06" db="EMBL/GenBank/DDBJ databases">
        <title>Multi-omics analyses provide insights into the biosynthesis of the anticancer antibiotic pleurotin in Hohenbuehelia grisea.</title>
        <authorList>
            <person name="Weaver J.A."/>
            <person name="Alberti F."/>
        </authorList>
    </citation>
    <scope>NUCLEOTIDE SEQUENCE [LARGE SCALE GENOMIC DNA]</scope>
    <source>
        <strain evidence="2">T-177</strain>
    </source>
</reference>
<accession>A0ABR3IRL4</accession>
<evidence type="ECO:0000313" key="2">
    <source>
        <dbReference type="Proteomes" id="UP001556367"/>
    </source>
</evidence>
<gene>
    <name evidence="1" type="ORF">HGRIS_012219</name>
</gene>
<dbReference type="EMBL" id="JASNQZ010000015">
    <property type="protein sequence ID" value="KAL0945940.1"/>
    <property type="molecule type" value="Genomic_DNA"/>
</dbReference>
<sequence length="116" mass="12727">MAEHFNAVEDLTIRDCPVDMILAPSADSVAPLNETASGDGDDDSPDTFPALKHLCIKQPRPGSAVQLARFLMGRVMAGNPIQTLHIRDPFQSHFPSEAEIRLLRCLVAEFQAIDDE</sequence>
<name>A0ABR3IRL4_9AGAR</name>
<keyword evidence="2" id="KW-1185">Reference proteome</keyword>
<proteinExistence type="predicted"/>
<evidence type="ECO:0000313" key="1">
    <source>
        <dbReference type="EMBL" id="KAL0945940.1"/>
    </source>
</evidence>